<feature type="domain" description="FAD-binding" evidence="3">
    <location>
        <begin position="7"/>
        <end position="323"/>
    </location>
</feature>
<dbReference type="GO" id="GO:0016405">
    <property type="term" value="F:CoA-ligase activity"/>
    <property type="evidence" value="ECO:0007669"/>
    <property type="project" value="InterPro"/>
</dbReference>
<dbReference type="Gene3D" id="3.30.300.30">
    <property type="match status" value="1"/>
</dbReference>
<evidence type="ECO:0000313" key="6">
    <source>
        <dbReference type="Proteomes" id="UP000533641"/>
    </source>
</evidence>
<dbReference type="GO" id="GO:0071949">
    <property type="term" value="F:FAD binding"/>
    <property type="evidence" value="ECO:0007669"/>
    <property type="project" value="InterPro"/>
</dbReference>
<evidence type="ECO:0000259" key="4">
    <source>
        <dbReference type="Pfam" id="PF13193"/>
    </source>
</evidence>
<dbReference type="Pfam" id="PF13193">
    <property type="entry name" value="AMP-binding_C"/>
    <property type="match status" value="1"/>
</dbReference>
<sequence length="917" mass="101114">MSQLSSVEILGGGPAGLYTAILLRRAMPHLRLRVTEQNPEGATFGFGVVFSDQALDFLKADDPETHDLVTPAMERWRNMTLNLPGGQAVLDGVGFSAIGRLDLIEVLRKRAEALGVEIRFSHLIESLDEVQADLIIGADGLNSLVRRSNQADFAPTIEHFSNHFAWFGTDRPFDTLTQTFVKMQRGAFNAHHYRYQPDRSTFIVECDDATFQAYGFAAMDEAESARACEAIFADLLDGAPLITNKSTWRQFPRLWCENWVVGRHVLLGDAAHTAHFSIGSGTRLAMEDAIALVRALSSHDDVEQALAAYQAERQPIARKIVDAANTSATWYENFAAKMDLSPVDFGLDYLMRSGRVDMDRLRRMAPGFMARYDAEKGGGNIVDPVGHDNAGATEVGFRREDHPNCASILWDNLFRNPDKLALIGPAGSLTYAELVAEAARWGNAFIAAGLKRGDRIPFFLDDTPVYPAAFFGAVRAGFVPVLLNTQTTADVLNFFLQDTGAKIALCEAALARRFEGEALHGTTLERVVIVNGAADGEGRIAAADFLAGQPDTLDCADTGPEDTAFWMYSSGSTGRPKGIVHLHHDMAYTQASFGKHALKLAEDDICFSVPKIFFAYGFGNALTFPFSIGATTLLMPGQPRPDAVLDMIEKYRPTVLFGLPTLYTALARTENVGTRDLSSLRQSMSAAEILSQDIYDAWKSLTGHGPTEGLGSTELLHIYLSNSLSDHRIGSAGARVPGYEIRLETPDGRVPQPGEEGVMFVRGDSSAPSYWNRSDNTKETMRGDWIYTGDRFIEVDGYYYFQGRADELIKVSGQWVWPLEVERCLNEHPDVHECAVMAHQLEDRRMTLRAVIRLREGRAATEVQSDALRAYVKTRLQPYKYPRIVDYVADLPKTGTGKIDRQALATMPVRQDAAIGL</sequence>
<accession>A0A7W6RN74</accession>
<dbReference type="Proteomes" id="UP000533641">
    <property type="component" value="Unassembled WGS sequence"/>
</dbReference>
<dbReference type="GO" id="GO:0044550">
    <property type="term" value="P:secondary metabolite biosynthetic process"/>
    <property type="evidence" value="ECO:0007669"/>
    <property type="project" value="TreeGrafter"/>
</dbReference>
<dbReference type="RefSeq" id="WP_183925650.1">
    <property type="nucleotide sequence ID" value="NZ_JACIGM010000005.1"/>
</dbReference>
<dbReference type="InterPro" id="IPR000873">
    <property type="entry name" value="AMP-dep_synth/lig_dom"/>
</dbReference>
<dbReference type="PRINTS" id="PR00420">
    <property type="entry name" value="RNGMNOXGNASE"/>
</dbReference>
<evidence type="ECO:0000256" key="1">
    <source>
        <dbReference type="ARBA" id="ARBA00022598"/>
    </source>
</evidence>
<dbReference type="GO" id="GO:0016878">
    <property type="term" value="F:acid-thiol ligase activity"/>
    <property type="evidence" value="ECO:0007669"/>
    <property type="project" value="TreeGrafter"/>
</dbReference>
<evidence type="ECO:0000313" key="5">
    <source>
        <dbReference type="EMBL" id="MBB4274890.1"/>
    </source>
</evidence>
<feature type="domain" description="AMP-binding enzyme C-terminal" evidence="4">
    <location>
        <begin position="820"/>
        <end position="898"/>
    </location>
</feature>
<dbReference type="InterPro" id="IPR002938">
    <property type="entry name" value="FAD-bd"/>
</dbReference>
<dbReference type="InterPro" id="IPR036188">
    <property type="entry name" value="FAD/NAD-bd_sf"/>
</dbReference>
<protein>
    <submittedName>
        <fullName evidence="5">Benzoate-CoA ligase family protein</fullName>
    </submittedName>
</protein>
<dbReference type="InterPro" id="IPR045851">
    <property type="entry name" value="AMP-bd_C_sf"/>
</dbReference>
<dbReference type="PANTHER" id="PTHR43352:SF1">
    <property type="entry name" value="ANTHRANILATE--COA LIGASE"/>
    <property type="match status" value="1"/>
</dbReference>
<dbReference type="InterPro" id="IPR042099">
    <property type="entry name" value="ANL_N_sf"/>
</dbReference>
<dbReference type="InterPro" id="IPR025110">
    <property type="entry name" value="AMP-bd_C"/>
</dbReference>
<dbReference type="Pfam" id="PF01494">
    <property type="entry name" value="FAD_binding_3"/>
    <property type="match status" value="1"/>
</dbReference>
<reference evidence="5 6" key="1">
    <citation type="submission" date="2020-08" db="EMBL/GenBank/DDBJ databases">
        <title>Genomic Encyclopedia of Type Strains, Phase IV (KMG-V): Genome sequencing to study the core and pangenomes of soil and plant-associated prokaryotes.</title>
        <authorList>
            <person name="Whitman W."/>
        </authorList>
    </citation>
    <scope>NUCLEOTIDE SEQUENCE [LARGE SCALE GENOMIC DNA]</scope>
    <source>
        <strain evidence="5 6">SEMIA 402</strain>
    </source>
</reference>
<dbReference type="AlphaFoldDB" id="A0A7W6RN74"/>
<dbReference type="Gene3D" id="3.50.50.60">
    <property type="entry name" value="FAD/NAD(P)-binding domain"/>
    <property type="match status" value="1"/>
</dbReference>
<keyword evidence="1 5" id="KW-0436">Ligase</keyword>
<feature type="domain" description="AMP-dependent synthetase/ligase" evidence="2">
    <location>
        <begin position="413"/>
        <end position="771"/>
    </location>
</feature>
<dbReference type="GO" id="GO:0005524">
    <property type="term" value="F:ATP binding"/>
    <property type="evidence" value="ECO:0007669"/>
    <property type="project" value="InterPro"/>
</dbReference>
<dbReference type="Gene3D" id="3.40.50.12780">
    <property type="entry name" value="N-terminal domain of ligase-like"/>
    <property type="match status" value="1"/>
</dbReference>
<comment type="caution">
    <text evidence="5">The sequence shown here is derived from an EMBL/GenBank/DDBJ whole genome shotgun (WGS) entry which is preliminary data.</text>
</comment>
<evidence type="ECO:0000259" key="3">
    <source>
        <dbReference type="Pfam" id="PF01494"/>
    </source>
</evidence>
<evidence type="ECO:0000259" key="2">
    <source>
        <dbReference type="Pfam" id="PF00501"/>
    </source>
</evidence>
<dbReference type="SUPFAM" id="SSF51905">
    <property type="entry name" value="FAD/NAD(P)-binding domain"/>
    <property type="match status" value="1"/>
</dbReference>
<dbReference type="EMBL" id="JACIGM010000005">
    <property type="protein sequence ID" value="MBB4274890.1"/>
    <property type="molecule type" value="Genomic_DNA"/>
</dbReference>
<dbReference type="NCBIfam" id="TIGR02262">
    <property type="entry name" value="benz_CoA_lig"/>
    <property type="match status" value="1"/>
</dbReference>
<gene>
    <name evidence="5" type="ORF">GGE12_002671</name>
</gene>
<proteinExistence type="predicted"/>
<dbReference type="PANTHER" id="PTHR43352">
    <property type="entry name" value="ACETYL-COA SYNTHETASE"/>
    <property type="match status" value="1"/>
</dbReference>
<dbReference type="Gene3D" id="3.30.9.20">
    <property type="match status" value="1"/>
</dbReference>
<organism evidence="5 6">
    <name type="scientific">Rhizobium mongolense</name>
    <dbReference type="NCBI Taxonomy" id="57676"/>
    <lineage>
        <taxon>Bacteria</taxon>
        <taxon>Pseudomonadati</taxon>
        <taxon>Pseudomonadota</taxon>
        <taxon>Alphaproteobacteria</taxon>
        <taxon>Hyphomicrobiales</taxon>
        <taxon>Rhizobiaceae</taxon>
        <taxon>Rhizobium/Agrobacterium group</taxon>
        <taxon>Rhizobium</taxon>
    </lineage>
</organism>
<dbReference type="SUPFAM" id="SSF56801">
    <property type="entry name" value="Acetyl-CoA synthetase-like"/>
    <property type="match status" value="1"/>
</dbReference>
<dbReference type="Pfam" id="PF00501">
    <property type="entry name" value="AMP-binding"/>
    <property type="match status" value="1"/>
</dbReference>
<dbReference type="InterPro" id="IPR011957">
    <property type="entry name" value="Benz_CoA_lig"/>
</dbReference>
<name>A0A7W6RN74_9HYPH</name>